<evidence type="ECO:0000256" key="3">
    <source>
        <dbReference type="ARBA" id="ARBA00022839"/>
    </source>
</evidence>
<accession>A0A3P3VJX1</accession>
<dbReference type="SMART" id="SM00479">
    <property type="entry name" value="EXOIII"/>
    <property type="match status" value="1"/>
</dbReference>
<proteinExistence type="predicted"/>
<dbReference type="InterPro" id="IPR036397">
    <property type="entry name" value="RNaseH_sf"/>
</dbReference>
<keyword evidence="2" id="KW-0378">Hydrolase</keyword>
<dbReference type="InterPro" id="IPR012337">
    <property type="entry name" value="RNaseH-like_sf"/>
</dbReference>
<reference evidence="5 6" key="1">
    <citation type="submission" date="2018-08" db="EMBL/GenBank/DDBJ databases">
        <authorList>
            <person name="Khan S.A."/>
        </authorList>
    </citation>
    <scope>NUCLEOTIDE SEQUENCE [LARGE SCALE GENOMIC DNA]</scope>
    <source>
        <strain evidence="5 6">GTF-13</strain>
    </source>
</reference>
<dbReference type="GO" id="GO:0006259">
    <property type="term" value="P:DNA metabolic process"/>
    <property type="evidence" value="ECO:0007669"/>
    <property type="project" value="UniProtKB-ARBA"/>
</dbReference>
<dbReference type="PANTHER" id="PTHR30231">
    <property type="entry name" value="DNA POLYMERASE III SUBUNIT EPSILON"/>
    <property type="match status" value="1"/>
</dbReference>
<feature type="domain" description="Exonuclease" evidence="4">
    <location>
        <begin position="55"/>
        <end position="236"/>
    </location>
</feature>
<sequence length="246" mass="27806">MLYLPPEPKRGGPSLERIDWSARFERLAASAQEPRLQAFYGAGAVPLETPIAEVPLVALDFETTGLDPVRDGIVSIGLVPFRLDRIQTSKARHWVVKPRSLLREESVVVHGITHAELARASDLDSLWPALLDELAGRIVVVHHRQIERQFLDTELRLRTGEGIEFPVIDTMELEARWHRRRQPSLLSRLLGRKPASIRLADSRPRYHLPQYRQHSALSDAQATAELLLAQIAHHFTPQTPLSELCC</sequence>
<dbReference type="PANTHER" id="PTHR30231:SF4">
    <property type="entry name" value="PROTEIN NEN2"/>
    <property type="match status" value="1"/>
</dbReference>
<dbReference type="GO" id="GO:0008408">
    <property type="term" value="F:3'-5' exonuclease activity"/>
    <property type="evidence" value="ECO:0007669"/>
    <property type="project" value="TreeGrafter"/>
</dbReference>
<evidence type="ECO:0000313" key="5">
    <source>
        <dbReference type="EMBL" id="RRJ83025.1"/>
    </source>
</evidence>
<evidence type="ECO:0000313" key="6">
    <source>
        <dbReference type="Proteomes" id="UP000280792"/>
    </source>
</evidence>
<organism evidence="5 6">
    <name type="scientific">Aestuariirhabdus litorea</name>
    <dbReference type="NCBI Taxonomy" id="2528527"/>
    <lineage>
        <taxon>Bacteria</taxon>
        <taxon>Pseudomonadati</taxon>
        <taxon>Pseudomonadota</taxon>
        <taxon>Gammaproteobacteria</taxon>
        <taxon>Oceanospirillales</taxon>
        <taxon>Aestuariirhabdaceae</taxon>
        <taxon>Aestuariirhabdus</taxon>
    </lineage>
</organism>
<evidence type="ECO:0000256" key="1">
    <source>
        <dbReference type="ARBA" id="ARBA00022722"/>
    </source>
</evidence>
<dbReference type="EMBL" id="QWEZ01000002">
    <property type="protein sequence ID" value="RRJ83025.1"/>
    <property type="molecule type" value="Genomic_DNA"/>
</dbReference>
<dbReference type="GO" id="GO:0003676">
    <property type="term" value="F:nucleic acid binding"/>
    <property type="evidence" value="ECO:0007669"/>
    <property type="project" value="InterPro"/>
</dbReference>
<protein>
    <submittedName>
        <fullName evidence="5">3'-5' exonuclease</fullName>
    </submittedName>
</protein>
<name>A0A3P3VJX1_9GAMM</name>
<dbReference type="CDD" id="cd06127">
    <property type="entry name" value="DEDDh"/>
    <property type="match status" value="1"/>
</dbReference>
<evidence type="ECO:0000259" key="4">
    <source>
        <dbReference type="SMART" id="SM00479"/>
    </source>
</evidence>
<comment type="caution">
    <text evidence="5">The sequence shown here is derived from an EMBL/GenBank/DDBJ whole genome shotgun (WGS) entry which is preliminary data.</text>
</comment>
<keyword evidence="1" id="KW-0540">Nuclease</keyword>
<evidence type="ECO:0000256" key="2">
    <source>
        <dbReference type="ARBA" id="ARBA00022801"/>
    </source>
</evidence>
<dbReference type="InterPro" id="IPR013520">
    <property type="entry name" value="Ribonucl_H"/>
</dbReference>
<dbReference type="Proteomes" id="UP000280792">
    <property type="component" value="Unassembled WGS sequence"/>
</dbReference>
<dbReference type="AlphaFoldDB" id="A0A3P3VJX1"/>
<dbReference type="Pfam" id="PF00929">
    <property type="entry name" value="RNase_T"/>
    <property type="match status" value="1"/>
</dbReference>
<dbReference type="Gene3D" id="3.30.420.10">
    <property type="entry name" value="Ribonuclease H-like superfamily/Ribonuclease H"/>
    <property type="match status" value="1"/>
</dbReference>
<reference evidence="5 6" key="2">
    <citation type="submission" date="2018-12" db="EMBL/GenBank/DDBJ databases">
        <title>Simiduia agarivorans gen. nov., sp. nov., a marine, agarolytic bacterium isolated from shallow coastal water from Keelung, Taiwan.</title>
        <authorList>
            <person name="Shieh W.Y."/>
        </authorList>
    </citation>
    <scope>NUCLEOTIDE SEQUENCE [LARGE SCALE GENOMIC DNA]</scope>
    <source>
        <strain evidence="5 6">GTF-13</strain>
    </source>
</reference>
<dbReference type="GO" id="GO:0005829">
    <property type="term" value="C:cytosol"/>
    <property type="evidence" value="ECO:0007669"/>
    <property type="project" value="TreeGrafter"/>
</dbReference>
<dbReference type="RefSeq" id="WP_125017309.1">
    <property type="nucleotide sequence ID" value="NZ_QWEZ01000002.1"/>
</dbReference>
<gene>
    <name evidence="5" type="ORF">D0544_14370</name>
</gene>
<keyword evidence="3 5" id="KW-0269">Exonuclease</keyword>
<keyword evidence="6" id="KW-1185">Reference proteome</keyword>
<dbReference type="SUPFAM" id="SSF53098">
    <property type="entry name" value="Ribonuclease H-like"/>
    <property type="match status" value="1"/>
</dbReference>
<dbReference type="NCBIfam" id="NF006602">
    <property type="entry name" value="PRK09146.1"/>
    <property type="match status" value="1"/>
</dbReference>